<proteinExistence type="predicted"/>
<organism evidence="1 2">
    <name type="scientific">Aureibacter tunicatorum</name>
    <dbReference type="NCBI Taxonomy" id="866807"/>
    <lineage>
        <taxon>Bacteria</taxon>
        <taxon>Pseudomonadati</taxon>
        <taxon>Bacteroidota</taxon>
        <taxon>Cytophagia</taxon>
        <taxon>Cytophagales</taxon>
        <taxon>Persicobacteraceae</taxon>
        <taxon>Aureibacter</taxon>
    </lineage>
</organism>
<dbReference type="Pfam" id="PF13528">
    <property type="entry name" value="Glyco_trans_1_3"/>
    <property type="match status" value="1"/>
</dbReference>
<sequence length="344" mass="38777">MKILYAIQGTGNGHISRARDIIPSLQRYGTVDVLVSGIQADVNLGFPVKYKCKGMGFIFGKKGGVDIYQTLKKTDFRNFFKEVMDLPVQNYDMVFNDFEPVASWACALKHKPSIGLSHQAAVISENAPLPDKSDSFGRFVLKNYAPVSKSYGFHFERYNDSTFTPVIRQEIRNLTPENHGHYTVYLPAYDDKRLIQFLSNFKDTRWEVFSKHNKQSTKIDNIKISPVNNSAFMTSLSNCEGFLCGAGFEGPAEALHLGKKVLAIPMKNQYEQHCNAASLSNLGVPTISSIKPKHISTVNDWIINSNNINVNYPDMTDIILDNAIEHYYEEHASYSVPKTILNIF</sequence>
<keyword evidence="2" id="KW-1185">Reference proteome</keyword>
<comment type="caution">
    <text evidence="1">The sequence shown here is derived from an EMBL/GenBank/DDBJ whole genome shotgun (WGS) entry which is preliminary data.</text>
</comment>
<gene>
    <name evidence="1" type="ORF">HNQ88_004728</name>
</gene>
<name>A0AAE3XPF5_9BACT</name>
<dbReference type="AlphaFoldDB" id="A0AAE3XPF5"/>
<dbReference type="RefSeq" id="WP_309942584.1">
    <property type="nucleotide sequence ID" value="NZ_AP025308.1"/>
</dbReference>
<evidence type="ECO:0000313" key="1">
    <source>
        <dbReference type="EMBL" id="MDR6241641.1"/>
    </source>
</evidence>
<reference evidence="1" key="1">
    <citation type="submission" date="2023-07" db="EMBL/GenBank/DDBJ databases">
        <title>Genomic Encyclopedia of Type Strains, Phase IV (KMG-IV): sequencing the most valuable type-strain genomes for metagenomic binning, comparative biology and taxonomic classification.</title>
        <authorList>
            <person name="Goeker M."/>
        </authorList>
    </citation>
    <scope>NUCLEOTIDE SEQUENCE</scope>
    <source>
        <strain evidence="1">DSM 26174</strain>
    </source>
</reference>
<dbReference type="EMBL" id="JAVDQD010000010">
    <property type="protein sequence ID" value="MDR6241641.1"/>
    <property type="molecule type" value="Genomic_DNA"/>
</dbReference>
<evidence type="ECO:0000313" key="2">
    <source>
        <dbReference type="Proteomes" id="UP001185092"/>
    </source>
</evidence>
<dbReference type="Proteomes" id="UP001185092">
    <property type="component" value="Unassembled WGS sequence"/>
</dbReference>
<protein>
    <submittedName>
        <fullName evidence="1">Uncharacterized protein (TIGR00661 family)</fullName>
    </submittedName>
</protein>
<accession>A0AAE3XPF5</accession>